<feature type="chain" id="PRO_5019238143" description="Serine incorporator 5" evidence="7">
    <location>
        <begin position="20"/>
        <end position="466"/>
    </location>
</feature>
<evidence type="ECO:0000256" key="1">
    <source>
        <dbReference type="ARBA" id="ARBA00004141"/>
    </source>
</evidence>
<keyword evidence="5 6" id="KW-0472">Membrane</keyword>
<accession>A0A401S227</accession>
<gene>
    <name evidence="8" type="ORF">chiPu_0002862</name>
</gene>
<keyword evidence="9" id="KW-1185">Reference proteome</keyword>
<comment type="similarity">
    <text evidence="2">Belongs to the TDE1 family.</text>
</comment>
<feature type="signal peptide" evidence="7">
    <location>
        <begin position="1"/>
        <end position="19"/>
    </location>
</feature>
<comment type="subcellular location">
    <subcellularLocation>
        <location evidence="1">Membrane</location>
        <topology evidence="1">Multi-pass membrane protein</topology>
    </subcellularLocation>
</comment>
<feature type="transmembrane region" description="Helical" evidence="6">
    <location>
        <begin position="261"/>
        <end position="281"/>
    </location>
</feature>
<evidence type="ECO:0000256" key="6">
    <source>
        <dbReference type="SAM" id="Phobius"/>
    </source>
</evidence>
<dbReference type="PANTHER" id="PTHR10383:SF51">
    <property type="entry name" value="SERINE INCORPORATOR 3"/>
    <property type="match status" value="1"/>
</dbReference>
<dbReference type="PANTHER" id="PTHR10383">
    <property type="entry name" value="SERINE INCORPORATOR"/>
    <property type="match status" value="1"/>
</dbReference>
<keyword evidence="7" id="KW-0732">Signal</keyword>
<keyword evidence="4 6" id="KW-1133">Transmembrane helix</keyword>
<name>A0A401S227_CHIPU</name>
<dbReference type="GO" id="GO:0016020">
    <property type="term" value="C:membrane"/>
    <property type="evidence" value="ECO:0007669"/>
    <property type="project" value="UniProtKB-SubCell"/>
</dbReference>
<evidence type="ECO:0008006" key="10">
    <source>
        <dbReference type="Google" id="ProtNLM"/>
    </source>
</evidence>
<evidence type="ECO:0000256" key="4">
    <source>
        <dbReference type="ARBA" id="ARBA00022989"/>
    </source>
</evidence>
<feature type="transmembrane region" description="Helical" evidence="6">
    <location>
        <begin position="390"/>
        <end position="409"/>
    </location>
</feature>
<dbReference type="OMA" id="CTINIFF"/>
<reference evidence="8 9" key="1">
    <citation type="journal article" date="2018" name="Nat. Ecol. Evol.">
        <title>Shark genomes provide insights into elasmobranch evolution and the origin of vertebrates.</title>
        <authorList>
            <person name="Hara Y"/>
            <person name="Yamaguchi K"/>
            <person name="Onimaru K"/>
            <person name="Kadota M"/>
            <person name="Koyanagi M"/>
            <person name="Keeley SD"/>
            <person name="Tatsumi K"/>
            <person name="Tanaka K"/>
            <person name="Motone F"/>
            <person name="Kageyama Y"/>
            <person name="Nozu R"/>
            <person name="Adachi N"/>
            <person name="Nishimura O"/>
            <person name="Nakagawa R"/>
            <person name="Tanegashima C"/>
            <person name="Kiyatake I"/>
            <person name="Matsumoto R"/>
            <person name="Murakumo K"/>
            <person name="Nishida K"/>
            <person name="Terakita A"/>
            <person name="Kuratani S"/>
            <person name="Sato K"/>
            <person name="Hyodo S Kuraku.S."/>
        </authorList>
    </citation>
    <scope>NUCLEOTIDE SEQUENCE [LARGE SCALE GENOMIC DNA]</scope>
</reference>
<feature type="transmembrane region" description="Helical" evidence="6">
    <location>
        <begin position="39"/>
        <end position="60"/>
    </location>
</feature>
<evidence type="ECO:0000313" key="8">
    <source>
        <dbReference type="EMBL" id="GCC24461.1"/>
    </source>
</evidence>
<feature type="transmembrane region" description="Helical" evidence="6">
    <location>
        <begin position="238"/>
        <end position="254"/>
    </location>
</feature>
<feature type="transmembrane region" description="Helical" evidence="6">
    <location>
        <begin position="96"/>
        <end position="117"/>
    </location>
</feature>
<keyword evidence="3 6" id="KW-0812">Transmembrane</keyword>
<dbReference type="EMBL" id="BEZZ01000058">
    <property type="protein sequence ID" value="GCC24461.1"/>
    <property type="molecule type" value="Genomic_DNA"/>
</dbReference>
<evidence type="ECO:0000256" key="5">
    <source>
        <dbReference type="ARBA" id="ARBA00023136"/>
    </source>
</evidence>
<feature type="transmembrane region" description="Helical" evidence="6">
    <location>
        <begin position="129"/>
        <end position="149"/>
    </location>
</feature>
<feature type="transmembrane region" description="Helical" evidence="6">
    <location>
        <begin position="325"/>
        <end position="345"/>
    </location>
</feature>
<feature type="transmembrane region" description="Helical" evidence="6">
    <location>
        <begin position="155"/>
        <end position="178"/>
    </location>
</feature>
<dbReference type="OrthoDB" id="9924834at2759"/>
<feature type="transmembrane region" description="Helical" evidence="6">
    <location>
        <begin position="199"/>
        <end position="226"/>
    </location>
</feature>
<evidence type="ECO:0000256" key="7">
    <source>
        <dbReference type="SAM" id="SignalP"/>
    </source>
</evidence>
<evidence type="ECO:0000256" key="2">
    <source>
        <dbReference type="ARBA" id="ARBA00006665"/>
    </source>
</evidence>
<dbReference type="PROSITE" id="PS51257">
    <property type="entry name" value="PROKAR_LIPOPROTEIN"/>
    <property type="match status" value="1"/>
</dbReference>
<proteinExistence type="inferred from homology"/>
<protein>
    <recommendedName>
        <fullName evidence="10">Serine incorporator 5</fullName>
    </recommendedName>
</protein>
<organism evidence="8 9">
    <name type="scientific">Chiloscyllium punctatum</name>
    <name type="common">Brownbanded bambooshark</name>
    <name type="synonym">Hemiscyllium punctatum</name>
    <dbReference type="NCBI Taxonomy" id="137246"/>
    <lineage>
        <taxon>Eukaryota</taxon>
        <taxon>Metazoa</taxon>
        <taxon>Chordata</taxon>
        <taxon>Craniata</taxon>
        <taxon>Vertebrata</taxon>
        <taxon>Chondrichthyes</taxon>
        <taxon>Elasmobranchii</taxon>
        <taxon>Galeomorphii</taxon>
        <taxon>Galeoidea</taxon>
        <taxon>Orectolobiformes</taxon>
        <taxon>Hemiscylliidae</taxon>
        <taxon>Chiloscyllium</taxon>
    </lineage>
</organism>
<dbReference type="InterPro" id="IPR005016">
    <property type="entry name" value="TDE1/TMS"/>
</dbReference>
<feature type="transmembrane region" description="Helical" evidence="6">
    <location>
        <begin position="429"/>
        <end position="456"/>
    </location>
</feature>
<evidence type="ECO:0000256" key="3">
    <source>
        <dbReference type="ARBA" id="ARBA00022692"/>
    </source>
</evidence>
<dbReference type="Proteomes" id="UP000287033">
    <property type="component" value="Unassembled WGS sequence"/>
</dbReference>
<evidence type="ECO:0000313" key="9">
    <source>
        <dbReference type="Proteomes" id="UP000287033"/>
    </source>
</evidence>
<comment type="caution">
    <text evidence="8">The sequence shown here is derived from an EMBL/GenBank/DDBJ whole genome shotgun (WGS) entry which is preliminary data.</text>
</comment>
<dbReference type="AlphaFoldDB" id="A0A401S227"/>
<sequence length="466" mass="52099">MGWRLVTTVSNWIPCLCSGAPCLVCSCCPTGRTSIVTRLVYTTILLIGTTVAGIMLIPGVEDQLRKIPGFCETGYNAQSSEVNPAICRVLVGYKSVYRVCFGMATFFLLLALLMINVRNSKDPRALVHNGFWLFKFGALVAIMVGAFYIPEGHFSRVSFGIGSAGAFCFILTELVLLVDFGNSWNESWLKKSEEGGSRCWYFALLSVTCLNYVLSLTTAILCYVFYTTVEGCIENKFVTSFNILICVVASLISVHPKVQEFQLCTGLQSSIITLYIMYLTWSAMTNEPDDKCNPSMMSFFERTFPSPDLNNTLNTINVSATGLNWDGQCIVGLALFLICILYLSIRKSSCTQRHSHSISNPDTGSLESVSIQEGCEEVHRFQDNEKEGVHYSYSFFHFILFLASMYVMMTLTNWHSHSPDFKSISSSWIAVWMKIASSWVCSSLYIWTLVAPLVLAKQDDFEEHIS</sequence>
<dbReference type="Pfam" id="PF03348">
    <property type="entry name" value="Serinc"/>
    <property type="match status" value="1"/>
</dbReference>